<feature type="transmembrane region" description="Helical" evidence="1">
    <location>
        <begin position="12"/>
        <end position="34"/>
    </location>
</feature>
<feature type="transmembrane region" description="Helical" evidence="1">
    <location>
        <begin position="65"/>
        <end position="84"/>
    </location>
</feature>
<keyword evidence="3" id="KW-0808">Transferase</keyword>
<dbReference type="HOGENOM" id="CLU_021313_0_0_2"/>
<dbReference type="GO" id="GO:0016740">
    <property type="term" value="F:transferase activity"/>
    <property type="evidence" value="ECO:0007669"/>
    <property type="project" value="UniProtKB-KW"/>
</dbReference>
<keyword evidence="1" id="KW-0472">Membrane</keyword>
<dbReference type="STRING" id="679926.Mpet_0696"/>
<dbReference type="PANTHER" id="PTHR41710">
    <property type="entry name" value="GLYCOSYL TRANSFERASE, FAMILY 39"/>
    <property type="match status" value="1"/>
</dbReference>
<proteinExistence type="predicted"/>
<keyword evidence="4" id="KW-1185">Reference proteome</keyword>
<dbReference type="AlphaFoldDB" id="E1RIF7"/>
<feature type="transmembrane region" description="Helical" evidence="1">
    <location>
        <begin position="184"/>
        <end position="202"/>
    </location>
</feature>
<organism evidence="3 4">
    <name type="scientific">Methanolacinia petrolearia (strain DSM 11571 / OCM 486 / SEBR 4847)</name>
    <name type="common">Methanoplanus petrolearius</name>
    <dbReference type="NCBI Taxonomy" id="679926"/>
    <lineage>
        <taxon>Archaea</taxon>
        <taxon>Methanobacteriati</taxon>
        <taxon>Methanobacteriota</taxon>
        <taxon>Stenosarchaea group</taxon>
        <taxon>Methanomicrobia</taxon>
        <taxon>Methanomicrobiales</taxon>
        <taxon>Methanomicrobiaceae</taxon>
        <taxon>Methanolacinia</taxon>
    </lineage>
</organism>
<protein>
    <submittedName>
        <fullName evidence="3">Glycosyl transferase family 39</fullName>
    </submittedName>
</protein>
<evidence type="ECO:0000259" key="2">
    <source>
        <dbReference type="Pfam" id="PF13231"/>
    </source>
</evidence>
<name>E1RIF7_METP4</name>
<feature type="transmembrane region" description="Helical" evidence="1">
    <location>
        <begin position="214"/>
        <end position="232"/>
    </location>
</feature>
<dbReference type="InterPro" id="IPR038731">
    <property type="entry name" value="RgtA/B/C-like"/>
</dbReference>
<dbReference type="GeneID" id="9743145"/>
<dbReference type="NCBIfam" id="TIGR03663">
    <property type="entry name" value="flippase activity-associated protein Agl23"/>
    <property type="match status" value="1"/>
</dbReference>
<gene>
    <name evidence="3" type="ordered locus">Mpet_0696</name>
</gene>
<feature type="transmembrane region" description="Helical" evidence="1">
    <location>
        <begin position="422"/>
        <end position="441"/>
    </location>
</feature>
<keyword evidence="1" id="KW-1133">Transmembrane helix</keyword>
<keyword evidence="1" id="KW-0812">Transmembrane</keyword>
<dbReference type="Proteomes" id="UP000006565">
    <property type="component" value="Chromosome"/>
</dbReference>
<feature type="transmembrane region" description="Helical" evidence="1">
    <location>
        <begin position="142"/>
        <end position="159"/>
    </location>
</feature>
<dbReference type="KEGG" id="mpi:Mpet_0696"/>
<reference evidence="3 4" key="1">
    <citation type="journal article" date="2010" name="Stand. Genomic Sci.">
        <title>Complete genome sequence of Methanoplanus petrolearius type strain (SEBR 4847).</title>
        <authorList>
            <person name="Brambilla E."/>
            <person name="Djao O.D."/>
            <person name="Daligault H."/>
            <person name="Lapidus A."/>
            <person name="Lucas S."/>
            <person name="Hammon N."/>
            <person name="Nolan M."/>
            <person name="Tice H."/>
            <person name="Cheng J.F."/>
            <person name="Han C."/>
            <person name="Tapia R."/>
            <person name="Goodwin L."/>
            <person name="Pitluck S."/>
            <person name="Liolios K."/>
            <person name="Ivanova N."/>
            <person name="Mavromatis K."/>
            <person name="Mikhailova N."/>
            <person name="Pati A."/>
            <person name="Chen A."/>
            <person name="Palaniappan K."/>
            <person name="Land M."/>
            <person name="Hauser L."/>
            <person name="Chang Y.J."/>
            <person name="Jeffries C.D."/>
            <person name="Rohde M."/>
            <person name="Spring S."/>
            <person name="Sikorski J."/>
            <person name="Goker M."/>
            <person name="Woyke T."/>
            <person name="Bristow J."/>
            <person name="Eisen J.A."/>
            <person name="Markowitz V."/>
            <person name="Hugenholtz P."/>
            <person name="Kyrpides N.C."/>
            <person name="Klenk H.P."/>
        </authorList>
    </citation>
    <scope>NUCLEOTIDE SEQUENCE [LARGE SCALE GENOMIC DNA]</scope>
    <source>
        <strain evidence="4">DSM 11571 / OCM 486 / SEBR 4847</strain>
    </source>
</reference>
<dbReference type="PANTHER" id="PTHR41710:SF2">
    <property type="entry name" value="GLYCOSYL TRANSFERASE FAMILY 39_83 DOMAIN-CONTAINING PROTEIN"/>
    <property type="match status" value="1"/>
</dbReference>
<dbReference type="eggNOG" id="arCOG00562">
    <property type="taxonomic scope" value="Archaea"/>
</dbReference>
<dbReference type="RefSeq" id="WP_013328648.1">
    <property type="nucleotide sequence ID" value="NC_014507.1"/>
</dbReference>
<dbReference type="EMBL" id="CP002117">
    <property type="protein sequence ID" value="ADN35470.1"/>
    <property type="molecule type" value="Genomic_DNA"/>
</dbReference>
<feature type="transmembrane region" description="Helical" evidence="1">
    <location>
        <begin position="264"/>
        <end position="289"/>
    </location>
</feature>
<dbReference type="Pfam" id="PF13231">
    <property type="entry name" value="PMT_2"/>
    <property type="match status" value="1"/>
</dbReference>
<evidence type="ECO:0000313" key="3">
    <source>
        <dbReference type="EMBL" id="ADN35470.1"/>
    </source>
</evidence>
<feature type="transmembrane region" description="Helical" evidence="1">
    <location>
        <begin position="376"/>
        <end position="394"/>
    </location>
</feature>
<accession>E1RIF7</accession>
<dbReference type="OrthoDB" id="313515at2157"/>
<dbReference type="InterPro" id="IPR019962">
    <property type="entry name" value="CHP03663"/>
</dbReference>
<feature type="transmembrane region" description="Helical" evidence="1">
    <location>
        <begin position="400"/>
        <end position="417"/>
    </location>
</feature>
<evidence type="ECO:0000256" key="1">
    <source>
        <dbReference type="SAM" id="Phobius"/>
    </source>
</evidence>
<sequence>MTAAGLTSQFKGFFTFERTLVLIFLVSLLFRLAFLDLKLLHHDEAIHSWFSYRLLTLGEYSYDPVYHGPFLYYVTAGVFSFLGASEFTARLIPAILGSTLCLFVYPVYRLGYLNRIQATVAAVFFAISPDLVYFSRFLRNDIFVVFFTLVILVAALYYIEKGKLRYALIAGAGVGFGMSCKENMPIVVLIFAVFLLYLIYSGKWKLPRLWIRDLACTVIIAVGIMAVFYSSFGAVPEMLMTCWQTAIEHWLAVHEEQRLGGPPYVYILLFILYELPIFLLAIYSVYRFFMGGRSLKRKKKQSLSEEEAEFPEDLLEGDAETALPEEVTTTSDENLCAENPVPVVDSEAGTTIDEVKESLGKPTGFPLPIVDKKTEFARFCIFWMIASMAAYAYIGEKVPWLILHQLVPMIFVSVFYIERWKIWVPVLASVFLIVMMLHVAFTPADINEPIVQVQNSEELKELFTMIDASDKVAVDFDERWPIAWYYYSEEGKKVSYVTNMNENIDYLKNGDFDLIIVHDDKNLSVPGYEKYTTLKKSYWFSYYDNKDRLIPYYFLRDGKVGSLNYDVLVRTNSSWETV</sequence>
<evidence type="ECO:0000313" key="4">
    <source>
        <dbReference type="Proteomes" id="UP000006565"/>
    </source>
</evidence>
<feature type="transmembrane region" description="Helical" evidence="1">
    <location>
        <begin position="116"/>
        <end position="135"/>
    </location>
</feature>
<feature type="transmembrane region" description="Helical" evidence="1">
    <location>
        <begin position="91"/>
        <end position="110"/>
    </location>
</feature>
<feature type="domain" description="Glycosyltransferase RgtA/B/C/D-like" evidence="2">
    <location>
        <begin position="67"/>
        <end position="211"/>
    </location>
</feature>